<dbReference type="Pfam" id="PF00557">
    <property type="entry name" value="Peptidase_M24"/>
    <property type="match status" value="1"/>
</dbReference>
<dbReference type="SUPFAM" id="SSF55920">
    <property type="entry name" value="Creatinase/aminopeptidase"/>
    <property type="match status" value="1"/>
</dbReference>
<dbReference type="AlphaFoldDB" id="A0A972GVG2"/>
<evidence type="ECO:0000313" key="4">
    <source>
        <dbReference type="Proteomes" id="UP000641588"/>
    </source>
</evidence>
<dbReference type="InterPro" id="IPR029149">
    <property type="entry name" value="Creatin/AminoP/Spt16_N"/>
</dbReference>
<dbReference type="Gene3D" id="3.40.350.10">
    <property type="entry name" value="Creatinase/prolidase N-terminal domain"/>
    <property type="match status" value="1"/>
</dbReference>
<gene>
    <name evidence="3" type="ORF">GC093_29790</name>
</gene>
<dbReference type="Gene3D" id="3.90.230.10">
    <property type="entry name" value="Creatinase/methionine aminopeptidase superfamily"/>
    <property type="match status" value="1"/>
</dbReference>
<organism evidence="3 4">
    <name type="scientific">Paenibacillus foliorum</name>
    <dbReference type="NCBI Taxonomy" id="2654974"/>
    <lineage>
        <taxon>Bacteria</taxon>
        <taxon>Bacillati</taxon>
        <taxon>Bacillota</taxon>
        <taxon>Bacilli</taxon>
        <taxon>Bacillales</taxon>
        <taxon>Paenibacillaceae</taxon>
        <taxon>Paenibacillus</taxon>
    </lineage>
</organism>
<dbReference type="InterPro" id="IPR036005">
    <property type="entry name" value="Creatinase/aminopeptidase-like"/>
</dbReference>
<dbReference type="PANTHER" id="PTHR46112">
    <property type="entry name" value="AMINOPEPTIDASE"/>
    <property type="match status" value="1"/>
</dbReference>
<dbReference type="InterPro" id="IPR000587">
    <property type="entry name" value="Creatinase_N"/>
</dbReference>
<evidence type="ECO:0000259" key="2">
    <source>
        <dbReference type="Pfam" id="PF01321"/>
    </source>
</evidence>
<dbReference type="PANTHER" id="PTHR46112:SF2">
    <property type="entry name" value="XAA-PRO AMINOPEPTIDASE P-RELATED"/>
    <property type="match status" value="1"/>
</dbReference>
<accession>A0A972GVG2</accession>
<name>A0A972GVG2_9BACL</name>
<dbReference type="Proteomes" id="UP000641588">
    <property type="component" value="Unassembled WGS sequence"/>
</dbReference>
<dbReference type="Pfam" id="PF01321">
    <property type="entry name" value="Creatinase_N"/>
    <property type="match status" value="1"/>
</dbReference>
<reference evidence="3" key="1">
    <citation type="submission" date="2019-10" db="EMBL/GenBank/DDBJ databases">
        <title>Description of Paenibacillus glebae sp. nov.</title>
        <authorList>
            <person name="Carlier A."/>
            <person name="Qi S."/>
        </authorList>
    </citation>
    <scope>NUCLEOTIDE SEQUENCE</scope>
    <source>
        <strain evidence="3">LMG 31456</strain>
    </source>
</reference>
<feature type="domain" description="Peptidase M24" evidence="1">
    <location>
        <begin position="192"/>
        <end position="395"/>
    </location>
</feature>
<dbReference type="EMBL" id="WHOD01000109">
    <property type="protein sequence ID" value="NOU97392.1"/>
    <property type="molecule type" value="Genomic_DNA"/>
</dbReference>
<feature type="domain" description="Creatinase N-terminal" evidence="2">
    <location>
        <begin position="21"/>
        <end position="184"/>
    </location>
</feature>
<comment type="caution">
    <text evidence="3">The sequence shown here is derived from an EMBL/GenBank/DDBJ whole genome shotgun (WGS) entry which is preliminary data.</text>
</comment>
<evidence type="ECO:0000259" key="1">
    <source>
        <dbReference type="Pfam" id="PF00557"/>
    </source>
</evidence>
<protein>
    <submittedName>
        <fullName evidence="3">M24 family metallopeptidase</fullName>
    </submittedName>
</protein>
<proteinExistence type="predicted"/>
<evidence type="ECO:0000313" key="3">
    <source>
        <dbReference type="EMBL" id="NOU97392.1"/>
    </source>
</evidence>
<sequence length="411" mass="45033">MHKELNALIPIDPEHLKNLAERARLIMENEELDAIVASTCENFYYLSGHPSTFMYTLRMNEVALAVLFRDPSCKTILIMNEFEAAGVVSDLPQCEIRAYPTWVDVDDPLGLKGGQYQGKRPVSPQAEEMFGLLMQVLAEHGVTRGKVAVELSAMRHGSALSLKSAAGAVELMEAGAIFTELRAVKSPWEITQLRKGCAYAEAGITEAVRTIGVGSSAAEIVEAFRKGLMKRPDFSTARFHMISVGANFAPAHNFDTRPSEPGDVIKFDVGVDVAGYGSDIARTFVLGDPSDTVKRIYDALRIGHDRLLELIEPGVPMNSVFHEVMDVIRRSGLENYNRGHLGHSAGLSLAAEEAPFISPSETAVFRPGMVICLETPYYGYGIGSIMIEDMVLVTEHGCERLNELSRDLISI</sequence>
<dbReference type="CDD" id="cd01066">
    <property type="entry name" value="APP_MetAP"/>
    <property type="match status" value="1"/>
</dbReference>
<keyword evidence="4" id="KW-1185">Reference proteome</keyword>
<dbReference type="SUPFAM" id="SSF53092">
    <property type="entry name" value="Creatinase/prolidase N-terminal domain"/>
    <property type="match status" value="1"/>
</dbReference>
<dbReference type="InterPro" id="IPR000994">
    <property type="entry name" value="Pept_M24"/>
</dbReference>
<dbReference type="InterPro" id="IPR050659">
    <property type="entry name" value="Peptidase_M24B"/>
</dbReference>